<dbReference type="EMBL" id="JYDL01000027">
    <property type="protein sequence ID" value="KRX23040.1"/>
    <property type="molecule type" value="Genomic_DNA"/>
</dbReference>
<reference evidence="2 3" key="1">
    <citation type="submission" date="2015-01" db="EMBL/GenBank/DDBJ databases">
        <title>Evolution of Trichinella species and genotypes.</title>
        <authorList>
            <person name="Korhonen P.K."/>
            <person name="Edoardo P."/>
            <person name="Giuseppe L.R."/>
            <person name="Gasser R.B."/>
        </authorList>
    </citation>
    <scope>NUCLEOTIDE SEQUENCE [LARGE SCALE GENOMIC DNA]</scope>
    <source>
        <strain evidence="2">ISS37</strain>
    </source>
</reference>
<comment type="caution">
    <text evidence="2">The sequence shown here is derived from an EMBL/GenBank/DDBJ whole genome shotgun (WGS) entry which is preliminary data.</text>
</comment>
<keyword evidence="3" id="KW-1185">Reference proteome</keyword>
<evidence type="ECO:0000256" key="1">
    <source>
        <dbReference type="SAM" id="Phobius"/>
    </source>
</evidence>
<evidence type="ECO:0000313" key="3">
    <source>
        <dbReference type="Proteomes" id="UP000054630"/>
    </source>
</evidence>
<keyword evidence="1" id="KW-0812">Transmembrane</keyword>
<dbReference type="AlphaFoldDB" id="A0A0V0S8F6"/>
<sequence length="101" mass="12022">MATFSFSYFMKNFIDNQKLFIPTVGVSIFMIYCYWTHWEKILSGYKNKSGLMAKKNIPNGVDPWKWFNNFYNIHFKPKKLIVALSCVFRNESFCNQSLLKI</sequence>
<evidence type="ECO:0000313" key="2">
    <source>
        <dbReference type="EMBL" id="KRX23040.1"/>
    </source>
</evidence>
<dbReference type="Proteomes" id="UP000054630">
    <property type="component" value="Unassembled WGS sequence"/>
</dbReference>
<feature type="transmembrane region" description="Helical" evidence="1">
    <location>
        <begin position="20"/>
        <end position="38"/>
    </location>
</feature>
<protein>
    <submittedName>
        <fullName evidence="2">Uncharacterized protein</fullName>
    </submittedName>
</protein>
<proteinExistence type="predicted"/>
<keyword evidence="1" id="KW-0472">Membrane</keyword>
<name>A0A0V0S8F6_9BILA</name>
<gene>
    <name evidence="2" type="ORF">T07_3777</name>
</gene>
<accession>A0A0V0S8F6</accession>
<organism evidence="2 3">
    <name type="scientific">Trichinella nelsoni</name>
    <dbReference type="NCBI Taxonomy" id="6336"/>
    <lineage>
        <taxon>Eukaryota</taxon>
        <taxon>Metazoa</taxon>
        <taxon>Ecdysozoa</taxon>
        <taxon>Nematoda</taxon>
        <taxon>Enoplea</taxon>
        <taxon>Dorylaimia</taxon>
        <taxon>Trichinellida</taxon>
        <taxon>Trichinellidae</taxon>
        <taxon>Trichinella</taxon>
    </lineage>
</organism>
<keyword evidence="1" id="KW-1133">Transmembrane helix</keyword>